<evidence type="ECO:0000256" key="1">
    <source>
        <dbReference type="ARBA" id="ARBA00001968"/>
    </source>
</evidence>
<dbReference type="Ensembl" id="ENSGMOT00000035457.1">
    <property type="protein sequence ID" value="ENSGMOP00000036306.1"/>
    <property type="gene ID" value="ENSGMOG00000033694.1"/>
</dbReference>
<evidence type="ECO:0000259" key="13">
    <source>
        <dbReference type="Pfam" id="PF13359"/>
    </source>
</evidence>
<keyword evidence="6" id="KW-0963">Cytoplasm</keyword>
<keyword evidence="10" id="KW-0539">Nucleus</keyword>
<evidence type="ECO:0000256" key="9">
    <source>
        <dbReference type="ARBA" id="ARBA00022801"/>
    </source>
</evidence>
<proteinExistence type="inferred from homology"/>
<evidence type="ECO:0000313" key="15">
    <source>
        <dbReference type="Proteomes" id="UP000694546"/>
    </source>
</evidence>
<feature type="domain" description="DDE Tnp4" evidence="13">
    <location>
        <begin position="199"/>
        <end position="351"/>
    </location>
</feature>
<evidence type="ECO:0000256" key="8">
    <source>
        <dbReference type="ARBA" id="ARBA00022723"/>
    </source>
</evidence>
<comment type="cofactor">
    <cofactor evidence="1">
        <name>a divalent metal cation</name>
        <dbReference type="ChEBI" id="CHEBI:60240"/>
    </cofactor>
</comment>
<sequence length="405" mass="45932">MYIRNGHLSKWVVRQESGTTILKTAKSPSVSPFKTLLCNLPVKLRLHIIFLLHSGMEYVLGQRIRRQRERVYRPRHTYLSLSEEECRRKLRLTRQAVTNICHLLADELGTDARCPYALPVAVKITAALHFYASGSFQHPLSCIGRISQSAVSSAIHAVTSGLVQHAGEYIKFPVTPDIQERTKQEFWTKYGFPGVLGAIDCTHVQLRAPSLNALTYINRKGTHSINIQIISDANFRINHVFANYPGSSHDSFILANSTIPAIFEGNPPLDGWLLGDNGYPLKTWLMTPFLMPATVREMAFNRKHTQTRSVIERTFRILKMRFRCLDRSGGTLHYGPQKVAAFFVACCVLHNIAMNHGCVDDINEDRLEDLMRHDAELHVLMPLRPNAPAAARERRAHLSEELHRI</sequence>
<evidence type="ECO:0000256" key="2">
    <source>
        <dbReference type="ARBA" id="ARBA00004123"/>
    </source>
</evidence>
<comment type="similarity">
    <text evidence="4">Belongs to the HARBI1 family.</text>
</comment>
<dbReference type="GeneTree" id="ENSGT00940000154348"/>
<reference evidence="14" key="2">
    <citation type="submission" date="2025-09" db="UniProtKB">
        <authorList>
            <consortium name="Ensembl"/>
        </authorList>
    </citation>
    <scope>IDENTIFICATION</scope>
</reference>
<dbReference type="InterPro" id="IPR045249">
    <property type="entry name" value="HARBI1-like"/>
</dbReference>
<dbReference type="Proteomes" id="UP000694546">
    <property type="component" value="Chromosome 16"/>
</dbReference>
<keyword evidence="7" id="KW-0540">Nuclease</keyword>
<protein>
    <recommendedName>
        <fullName evidence="5">Putative nuclease HARBI1</fullName>
    </recommendedName>
    <alternativeName>
        <fullName evidence="11">Harbinger transposase-derived nuclease</fullName>
    </alternativeName>
</protein>
<keyword evidence="9" id="KW-0378">Hydrolase</keyword>
<keyword evidence="15" id="KW-1185">Reference proteome</keyword>
<name>A0A8C5AS04_GADMO</name>
<evidence type="ECO:0000256" key="5">
    <source>
        <dbReference type="ARBA" id="ARBA00015519"/>
    </source>
</evidence>
<dbReference type="RefSeq" id="XP_030237566.1">
    <property type="nucleotide sequence ID" value="XM_030381706.1"/>
</dbReference>
<evidence type="ECO:0000256" key="6">
    <source>
        <dbReference type="ARBA" id="ARBA00022490"/>
    </source>
</evidence>
<dbReference type="GeneID" id="115561564"/>
<dbReference type="InterPro" id="IPR027806">
    <property type="entry name" value="HARBI1_dom"/>
</dbReference>
<dbReference type="OrthoDB" id="9946389at2759"/>
<dbReference type="OMA" id="NYHSMNM"/>
<evidence type="ECO:0000256" key="4">
    <source>
        <dbReference type="ARBA" id="ARBA00006958"/>
    </source>
</evidence>
<dbReference type="InterPro" id="IPR026103">
    <property type="entry name" value="HARBI1_animal"/>
</dbReference>
<accession>A0A8C5AS04</accession>
<dbReference type="Pfam" id="PF13359">
    <property type="entry name" value="DDE_Tnp_4"/>
    <property type="match status" value="1"/>
</dbReference>
<evidence type="ECO:0000256" key="10">
    <source>
        <dbReference type="ARBA" id="ARBA00023242"/>
    </source>
</evidence>
<reference evidence="14" key="1">
    <citation type="submission" date="2025-08" db="UniProtKB">
        <authorList>
            <consortium name="Ensembl"/>
        </authorList>
    </citation>
    <scope>IDENTIFICATION</scope>
</reference>
<dbReference type="PANTHER" id="PTHR22930">
    <property type="match status" value="1"/>
</dbReference>
<comment type="function">
    <text evidence="12">Transposase-derived protein that may have nuclease activity. Does not have transposase activity.</text>
</comment>
<evidence type="ECO:0000256" key="7">
    <source>
        <dbReference type="ARBA" id="ARBA00022722"/>
    </source>
</evidence>
<dbReference type="PANTHER" id="PTHR22930:SF267">
    <property type="entry name" value="NUCLEASE HARBI1-RELATED"/>
    <property type="match status" value="1"/>
</dbReference>
<dbReference type="AlphaFoldDB" id="A0A8C5AS04"/>
<evidence type="ECO:0000256" key="3">
    <source>
        <dbReference type="ARBA" id="ARBA00004496"/>
    </source>
</evidence>
<keyword evidence="8" id="KW-0479">Metal-binding</keyword>
<evidence type="ECO:0000256" key="11">
    <source>
        <dbReference type="ARBA" id="ARBA00030126"/>
    </source>
</evidence>
<gene>
    <name evidence="14" type="primary">LOC115561564</name>
</gene>
<evidence type="ECO:0000313" key="14">
    <source>
        <dbReference type="Ensembl" id="ENSGMOP00000036306.1"/>
    </source>
</evidence>
<dbReference type="PRINTS" id="PR02086">
    <property type="entry name" value="PUTNUCHARBI1"/>
</dbReference>
<evidence type="ECO:0000256" key="12">
    <source>
        <dbReference type="ARBA" id="ARBA00045850"/>
    </source>
</evidence>
<organism evidence="14 15">
    <name type="scientific">Gadus morhua</name>
    <name type="common">Atlantic cod</name>
    <dbReference type="NCBI Taxonomy" id="8049"/>
    <lineage>
        <taxon>Eukaryota</taxon>
        <taxon>Metazoa</taxon>
        <taxon>Chordata</taxon>
        <taxon>Craniata</taxon>
        <taxon>Vertebrata</taxon>
        <taxon>Euteleostomi</taxon>
        <taxon>Actinopterygii</taxon>
        <taxon>Neopterygii</taxon>
        <taxon>Teleostei</taxon>
        <taxon>Neoteleostei</taxon>
        <taxon>Acanthomorphata</taxon>
        <taxon>Zeiogadaria</taxon>
        <taxon>Gadariae</taxon>
        <taxon>Gadiformes</taxon>
        <taxon>Gadoidei</taxon>
        <taxon>Gadidae</taxon>
        <taxon>Gadus</taxon>
    </lineage>
</organism>
<comment type="subcellular location">
    <subcellularLocation>
        <location evidence="3">Cytoplasm</location>
    </subcellularLocation>
    <subcellularLocation>
        <location evidence="2">Nucleus</location>
    </subcellularLocation>
</comment>